<comment type="caution">
    <text evidence="2">The sequence shown here is derived from an EMBL/GenBank/DDBJ whole genome shotgun (WGS) entry which is preliminary data.</text>
</comment>
<dbReference type="AlphaFoldDB" id="A0A7W8HXR1"/>
<dbReference type="EMBL" id="JACHFZ010000001">
    <property type="protein sequence ID" value="MBB5290890.1"/>
    <property type="molecule type" value="Genomic_DNA"/>
</dbReference>
<name>A0A7W8HXR1_9CAUL</name>
<feature type="compositionally biased region" description="Gly residues" evidence="1">
    <location>
        <begin position="65"/>
        <end position="82"/>
    </location>
</feature>
<evidence type="ECO:0000313" key="3">
    <source>
        <dbReference type="Proteomes" id="UP000566663"/>
    </source>
</evidence>
<dbReference type="RefSeq" id="WP_183251811.1">
    <property type="nucleotide sequence ID" value="NZ_BAAAFF010000004.1"/>
</dbReference>
<accession>A0A7W8HXR1</accession>
<evidence type="ECO:0000256" key="1">
    <source>
        <dbReference type="SAM" id="MobiDB-lite"/>
    </source>
</evidence>
<organism evidence="2 3">
    <name type="scientific">Brevundimonas basaltis</name>
    <dbReference type="NCBI Taxonomy" id="472166"/>
    <lineage>
        <taxon>Bacteria</taxon>
        <taxon>Pseudomonadati</taxon>
        <taxon>Pseudomonadota</taxon>
        <taxon>Alphaproteobacteria</taxon>
        <taxon>Caulobacterales</taxon>
        <taxon>Caulobacteraceae</taxon>
        <taxon>Brevundimonas</taxon>
    </lineage>
</organism>
<evidence type="ECO:0008006" key="4">
    <source>
        <dbReference type="Google" id="ProtNLM"/>
    </source>
</evidence>
<keyword evidence="3" id="KW-1185">Reference proteome</keyword>
<dbReference type="SUPFAM" id="SSF81585">
    <property type="entry name" value="PsbU/PolX domain-like"/>
    <property type="match status" value="1"/>
</dbReference>
<sequence length="89" mass="9100">MTQQQTVYLNLASAGDLASIDQIGEQAATIVEHRPFQDWSDLRRAGLNQDEINGLKSAGIQLGAPGEGPIGEPGSGGSGGSPRGNLGQA</sequence>
<dbReference type="Proteomes" id="UP000566663">
    <property type="component" value="Unassembled WGS sequence"/>
</dbReference>
<feature type="region of interest" description="Disordered" evidence="1">
    <location>
        <begin position="59"/>
        <end position="89"/>
    </location>
</feature>
<reference evidence="2 3" key="1">
    <citation type="submission" date="2020-08" db="EMBL/GenBank/DDBJ databases">
        <title>Genomic Encyclopedia of Type Strains, Phase IV (KMG-IV): sequencing the most valuable type-strain genomes for metagenomic binning, comparative biology and taxonomic classification.</title>
        <authorList>
            <person name="Goeker M."/>
        </authorList>
    </citation>
    <scope>NUCLEOTIDE SEQUENCE [LARGE SCALE GENOMIC DNA]</scope>
    <source>
        <strain evidence="2 3">DSM 25335</strain>
    </source>
</reference>
<evidence type="ECO:0000313" key="2">
    <source>
        <dbReference type="EMBL" id="MBB5290890.1"/>
    </source>
</evidence>
<dbReference type="Gene3D" id="1.10.150.320">
    <property type="entry name" value="Photosystem II 12 kDa extrinsic protein"/>
    <property type="match status" value="1"/>
</dbReference>
<gene>
    <name evidence="2" type="ORF">HNQ67_000386</name>
</gene>
<proteinExistence type="predicted"/>
<protein>
    <recommendedName>
        <fullName evidence="4">Helix-hairpin-helix motif protein</fullName>
    </recommendedName>
</protein>